<feature type="transmembrane region" description="Helical" evidence="7">
    <location>
        <begin position="45"/>
        <end position="63"/>
    </location>
</feature>
<dbReference type="EMBL" id="JAAKDE010000008">
    <property type="protein sequence ID" value="MBA2132776.1"/>
    <property type="molecule type" value="Genomic_DNA"/>
</dbReference>
<name>A0A8J6HZN9_9FIRM</name>
<dbReference type="Pfam" id="PF01545">
    <property type="entry name" value="Cation_efflux"/>
    <property type="match status" value="1"/>
</dbReference>
<evidence type="ECO:0000256" key="2">
    <source>
        <dbReference type="ARBA" id="ARBA00008114"/>
    </source>
</evidence>
<feature type="transmembrane region" description="Helical" evidence="7">
    <location>
        <begin position="75"/>
        <end position="102"/>
    </location>
</feature>
<feature type="transmembrane region" description="Helical" evidence="7">
    <location>
        <begin position="155"/>
        <end position="176"/>
    </location>
</feature>
<dbReference type="NCBIfam" id="TIGR01297">
    <property type="entry name" value="CDF"/>
    <property type="match status" value="1"/>
</dbReference>
<dbReference type="InterPro" id="IPR027469">
    <property type="entry name" value="Cation_efflux_TMD_sf"/>
</dbReference>
<evidence type="ECO:0000259" key="8">
    <source>
        <dbReference type="Pfam" id="PF01545"/>
    </source>
</evidence>
<dbReference type="SUPFAM" id="SSF161111">
    <property type="entry name" value="Cation efflux protein transmembrane domain-like"/>
    <property type="match status" value="1"/>
</dbReference>
<comment type="subcellular location">
    <subcellularLocation>
        <location evidence="1">Membrane</location>
        <topology evidence="1">Multi-pass membrane protein</topology>
    </subcellularLocation>
</comment>
<dbReference type="Pfam" id="PF16916">
    <property type="entry name" value="ZT_dimer"/>
    <property type="match status" value="1"/>
</dbReference>
<evidence type="ECO:0000256" key="5">
    <source>
        <dbReference type="ARBA" id="ARBA00022989"/>
    </source>
</evidence>
<dbReference type="RefSeq" id="WP_181339233.1">
    <property type="nucleotide sequence ID" value="NZ_JAAKDE010000008.1"/>
</dbReference>
<keyword evidence="3" id="KW-0813">Transport</keyword>
<reference evidence="10" key="1">
    <citation type="submission" date="2020-06" db="EMBL/GenBank/DDBJ databases">
        <title>Novel chitinolytic bacterium.</title>
        <authorList>
            <person name="Ungkulpasvich U."/>
            <person name="Kosugi A."/>
            <person name="Uke A."/>
        </authorList>
    </citation>
    <scope>NUCLEOTIDE SEQUENCE</scope>
    <source>
        <strain evidence="10">UUS1-1</strain>
    </source>
</reference>
<evidence type="ECO:0000259" key="9">
    <source>
        <dbReference type="Pfam" id="PF16916"/>
    </source>
</evidence>
<dbReference type="Proteomes" id="UP000657177">
    <property type="component" value="Unassembled WGS sequence"/>
</dbReference>
<evidence type="ECO:0000313" key="10">
    <source>
        <dbReference type="EMBL" id="MBA2132776.1"/>
    </source>
</evidence>
<dbReference type="InterPro" id="IPR050291">
    <property type="entry name" value="CDF_Transporter"/>
</dbReference>
<dbReference type="GO" id="GO:0016020">
    <property type="term" value="C:membrane"/>
    <property type="evidence" value="ECO:0007669"/>
    <property type="project" value="UniProtKB-SubCell"/>
</dbReference>
<keyword evidence="11" id="KW-1185">Reference proteome</keyword>
<dbReference type="SUPFAM" id="SSF160240">
    <property type="entry name" value="Cation efflux protein cytoplasmic domain-like"/>
    <property type="match status" value="1"/>
</dbReference>
<sequence length="306" mass="33459">MEQRLKQIKTASAVGIIGNTALALVKVVLGFLAGSLAVVGDGVDSATDVLSFIIIFFALKIMAKEPDEEHSYGHYRAEALATLFIAFMILFAGVQLLIFALTKIVTAAANPVPSPLAVVVSFVSIGGKLLLALYQFKTGRKTESAMLIANGRNMLADLYVSVGVLLGTFATITLRIPVIDHLVAMFIAVWIIWTAVRIFLEANTELMDGVKDTSIYQAVFDAVDQVENVANPHRTRIRKLANLYLIDLHIEVDGTLTVAEGHRLAMEVEHVLRQKIDNLYDVAVHVEPLGNMEKEKYGLSPQKLTD</sequence>
<comment type="caution">
    <text evidence="10">The sequence shown here is derived from an EMBL/GenBank/DDBJ whole genome shotgun (WGS) entry which is preliminary data.</text>
</comment>
<feature type="domain" description="Cation efflux protein cytoplasmic" evidence="9">
    <location>
        <begin position="215"/>
        <end position="288"/>
    </location>
</feature>
<feature type="transmembrane region" description="Helical" evidence="7">
    <location>
        <begin position="12"/>
        <end position="39"/>
    </location>
</feature>
<comment type="similarity">
    <text evidence="2">Belongs to the cation diffusion facilitator (CDF) transporter (TC 2.A.4) family.</text>
</comment>
<dbReference type="Gene3D" id="1.20.1510.10">
    <property type="entry name" value="Cation efflux protein transmembrane domain"/>
    <property type="match status" value="1"/>
</dbReference>
<dbReference type="InterPro" id="IPR058533">
    <property type="entry name" value="Cation_efflux_TM"/>
</dbReference>
<dbReference type="Gene3D" id="3.30.70.1350">
    <property type="entry name" value="Cation efflux protein, cytoplasmic domain"/>
    <property type="match status" value="1"/>
</dbReference>
<evidence type="ECO:0000313" key="11">
    <source>
        <dbReference type="Proteomes" id="UP000657177"/>
    </source>
</evidence>
<protein>
    <submittedName>
        <fullName evidence="10">Cation transporter</fullName>
    </submittedName>
</protein>
<evidence type="ECO:0000256" key="4">
    <source>
        <dbReference type="ARBA" id="ARBA00022692"/>
    </source>
</evidence>
<evidence type="ECO:0000256" key="1">
    <source>
        <dbReference type="ARBA" id="ARBA00004141"/>
    </source>
</evidence>
<feature type="domain" description="Cation efflux protein transmembrane" evidence="8">
    <location>
        <begin position="14"/>
        <end position="207"/>
    </location>
</feature>
<proteinExistence type="inferred from homology"/>
<keyword evidence="4 7" id="KW-0812">Transmembrane</keyword>
<dbReference type="FunFam" id="1.20.1510.10:FF:000006">
    <property type="entry name" value="Divalent cation efflux transporter"/>
    <property type="match status" value="1"/>
</dbReference>
<dbReference type="InterPro" id="IPR036837">
    <property type="entry name" value="Cation_efflux_CTD_sf"/>
</dbReference>
<dbReference type="PANTHER" id="PTHR43840:SF50">
    <property type="entry name" value="MANGANESE EFFLUX SYSTEM PROTEIN MNES"/>
    <property type="match status" value="1"/>
</dbReference>
<dbReference type="InterPro" id="IPR027470">
    <property type="entry name" value="Cation_efflux_CTD"/>
</dbReference>
<accession>A0A8J6HZN9</accession>
<evidence type="ECO:0000256" key="6">
    <source>
        <dbReference type="ARBA" id="ARBA00023136"/>
    </source>
</evidence>
<feature type="transmembrane region" description="Helical" evidence="7">
    <location>
        <begin position="114"/>
        <end position="134"/>
    </location>
</feature>
<keyword evidence="6 7" id="KW-0472">Membrane</keyword>
<evidence type="ECO:0000256" key="7">
    <source>
        <dbReference type="SAM" id="Phobius"/>
    </source>
</evidence>
<keyword evidence="5 7" id="KW-1133">Transmembrane helix</keyword>
<dbReference type="InterPro" id="IPR002524">
    <property type="entry name" value="Cation_efflux"/>
</dbReference>
<dbReference type="GO" id="GO:0008324">
    <property type="term" value="F:monoatomic cation transmembrane transporter activity"/>
    <property type="evidence" value="ECO:0007669"/>
    <property type="project" value="InterPro"/>
</dbReference>
<dbReference type="AlphaFoldDB" id="A0A8J6HZN9"/>
<gene>
    <name evidence="10" type="ORF">G5B42_04360</name>
</gene>
<organism evidence="10 11">
    <name type="scientific">Capillibacterium thermochitinicola</name>
    <dbReference type="NCBI Taxonomy" id="2699427"/>
    <lineage>
        <taxon>Bacteria</taxon>
        <taxon>Bacillati</taxon>
        <taxon>Bacillota</taxon>
        <taxon>Capillibacterium</taxon>
    </lineage>
</organism>
<feature type="transmembrane region" description="Helical" evidence="7">
    <location>
        <begin position="182"/>
        <end position="200"/>
    </location>
</feature>
<evidence type="ECO:0000256" key="3">
    <source>
        <dbReference type="ARBA" id="ARBA00022448"/>
    </source>
</evidence>
<dbReference type="PANTHER" id="PTHR43840">
    <property type="entry name" value="MITOCHONDRIAL METAL TRANSPORTER 1-RELATED"/>
    <property type="match status" value="1"/>
</dbReference>